<protein>
    <submittedName>
        <fullName evidence="2">Uncharacterized protein</fullName>
    </submittedName>
</protein>
<gene>
    <name evidence="2" type="ORF">AJ79_02373</name>
</gene>
<comment type="caution">
    <text evidence="2">The sequence shown here is derived from an EMBL/GenBank/DDBJ whole genome shotgun (WGS) entry which is preliminary data.</text>
</comment>
<evidence type="ECO:0000256" key="1">
    <source>
        <dbReference type="SAM" id="MobiDB-lite"/>
    </source>
</evidence>
<feature type="region of interest" description="Disordered" evidence="1">
    <location>
        <begin position="1"/>
        <end position="42"/>
    </location>
</feature>
<dbReference type="EMBL" id="PDNB01000024">
    <property type="protein sequence ID" value="PGH15591.1"/>
    <property type="molecule type" value="Genomic_DNA"/>
</dbReference>
<evidence type="ECO:0000313" key="2">
    <source>
        <dbReference type="EMBL" id="PGH15591.1"/>
    </source>
</evidence>
<feature type="compositionally biased region" description="Basic and acidic residues" evidence="1">
    <location>
        <begin position="7"/>
        <end position="16"/>
    </location>
</feature>
<name>A0A2B7Y3H1_9EURO</name>
<feature type="compositionally biased region" description="Basic residues" evidence="1">
    <location>
        <begin position="88"/>
        <end position="99"/>
    </location>
</feature>
<dbReference type="AlphaFoldDB" id="A0A2B7Y3H1"/>
<organism evidence="2 3">
    <name type="scientific">Helicocarpus griseus UAMH5409</name>
    <dbReference type="NCBI Taxonomy" id="1447875"/>
    <lineage>
        <taxon>Eukaryota</taxon>
        <taxon>Fungi</taxon>
        <taxon>Dikarya</taxon>
        <taxon>Ascomycota</taxon>
        <taxon>Pezizomycotina</taxon>
        <taxon>Eurotiomycetes</taxon>
        <taxon>Eurotiomycetidae</taxon>
        <taxon>Onygenales</taxon>
        <taxon>Ajellomycetaceae</taxon>
        <taxon>Helicocarpus</taxon>
    </lineage>
</organism>
<dbReference type="Proteomes" id="UP000223968">
    <property type="component" value="Unassembled WGS sequence"/>
</dbReference>
<accession>A0A2B7Y3H1</accession>
<reference evidence="2 3" key="1">
    <citation type="submission" date="2017-10" db="EMBL/GenBank/DDBJ databases">
        <title>Comparative genomics in systemic dimorphic fungi from Ajellomycetaceae.</title>
        <authorList>
            <person name="Munoz J.F."/>
            <person name="Mcewen J.G."/>
            <person name="Clay O.K."/>
            <person name="Cuomo C.A."/>
        </authorList>
    </citation>
    <scope>NUCLEOTIDE SEQUENCE [LARGE SCALE GENOMIC DNA]</scope>
    <source>
        <strain evidence="2 3">UAMH5409</strain>
    </source>
</reference>
<sequence length="99" mass="11704">MCPQWTAEEKAKGKEISKRRKDAQKASGSSEFGSAEYFESTQEETRAIDDYNNLRWQVNQRLPADSKEFTMARQMYLERRRQMERKQPGLKRKQKDSAP</sequence>
<evidence type="ECO:0000313" key="3">
    <source>
        <dbReference type="Proteomes" id="UP000223968"/>
    </source>
</evidence>
<feature type="region of interest" description="Disordered" evidence="1">
    <location>
        <begin position="78"/>
        <end position="99"/>
    </location>
</feature>
<keyword evidence="3" id="KW-1185">Reference proteome</keyword>
<proteinExistence type="predicted"/>
<feature type="compositionally biased region" description="Basic and acidic residues" evidence="1">
    <location>
        <begin position="78"/>
        <end position="87"/>
    </location>
</feature>